<keyword evidence="9" id="KW-1185">Reference proteome</keyword>
<feature type="domain" description="RWP-RK" evidence="7">
    <location>
        <begin position="1"/>
        <end position="78"/>
    </location>
</feature>
<comment type="caution">
    <text evidence="8">The sequence shown here is derived from an EMBL/GenBank/DDBJ whole genome shotgun (WGS) entry which is preliminary data.</text>
</comment>
<keyword evidence="3" id="KW-0175">Coiled coil</keyword>
<dbReference type="GO" id="GO:0003677">
    <property type="term" value="F:DNA binding"/>
    <property type="evidence" value="ECO:0007669"/>
    <property type="project" value="UniProtKB-KW"/>
</dbReference>
<dbReference type="Pfam" id="PF02042">
    <property type="entry name" value="RWP-RK"/>
    <property type="match status" value="1"/>
</dbReference>
<dbReference type="PROSITE" id="PS51519">
    <property type="entry name" value="RWP_RK"/>
    <property type="match status" value="1"/>
</dbReference>
<dbReference type="AlphaFoldDB" id="A0A6G0X284"/>
<dbReference type="PANTHER" id="PTHR46373">
    <property type="entry name" value="PROTEIN RKD4"/>
    <property type="match status" value="1"/>
</dbReference>
<evidence type="ECO:0000256" key="2">
    <source>
        <dbReference type="ARBA" id="ARBA00023015"/>
    </source>
</evidence>
<sequence>MPRTTPPRTSLTLEQLESHYHMPLKEAAAKLGTYEGALIRACRRHAIYKWPYRQLSKINRQMRFMDDVLNKLDGDVGVKTTEQRQRLDQQYAIVHEMTARRPPATDLKVAKLKISFLLNA</sequence>
<dbReference type="GO" id="GO:0003700">
    <property type="term" value="F:DNA-binding transcription factor activity"/>
    <property type="evidence" value="ECO:0007669"/>
    <property type="project" value="InterPro"/>
</dbReference>
<dbReference type="OrthoDB" id="6270329at2759"/>
<organism evidence="8 9">
    <name type="scientific">Aphanomyces euteiches</name>
    <dbReference type="NCBI Taxonomy" id="100861"/>
    <lineage>
        <taxon>Eukaryota</taxon>
        <taxon>Sar</taxon>
        <taxon>Stramenopiles</taxon>
        <taxon>Oomycota</taxon>
        <taxon>Saprolegniomycetes</taxon>
        <taxon>Saprolegniales</taxon>
        <taxon>Verrucalvaceae</taxon>
        <taxon>Aphanomyces</taxon>
    </lineage>
</organism>
<reference evidence="8 9" key="1">
    <citation type="submission" date="2019-07" db="EMBL/GenBank/DDBJ databases">
        <title>Genomics analysis of Aphanomyces spp. identifies a new class of oomycete effector associated with host adaptation.</title>
        <authorList>
            <person name="Gaulin E."/>
        </authorList>
    </citation>
    <scope>NUCLEOTIDE SEQUENCE [LARGE SCALE GENOMIC DNA]</scope>
    <source>
        <strain evidence="8 9">ATCC 201684</strain>
    </source>
</reference>
<comment type="function">
    <text evidence="1">Putative transcription factor.</text>
</comment>
<evidence type="ECO:0000313" key="8">
    <source>
        <dbReference type="EMBL" id="KAF0734017.1"/>
    </source>
</evidence>
<dbReference type="VEuPathDB" id="FungiDB:AeMF1_013932"/>
<evidence type="ECO:0000256" key="3">
    <source>
        <dbReference type="ARBA" id="ARBA00023054"/>
    </source>
</evidence>
<keyword evidence="5" id="KW-0804">Transcription</keyword>
<evidence type="ECO:0000259" key="7">
    <source>
        <dbReference type="PROSITE" id="PS51519"/>
    </source>
</evidence>
<name>A0A6G0X284_9STRA</name>
<accession>A0A6G0X284</accession>
<keyword evidence="4" id="KW-0238">DNA-binding</keyword>
<gene>
    <name evidence="8" type="ORF">Ae201684_009190</name>
</gene>
<keyword evidence="2" id="KW-0805">Transcription regulation</keyword>
<evidence type="ECO:0000256" key="6">
    <source>
        <dbReference type="ARBA" id="ARBA00023242"/>
    </source>
</evidence>
<dbReference type="PANTHER" id="PTHR46373:SF2">
    <property type="entry name" value="RWP-RK DOMAIN-CONTAINING PROTEIN"/>
    <property type="match status" value="1"/>
</dbReference>
<evidence type="ECO:0000256" key="1">
    <source>
        <dbReference type="ARBA" id="ARBA00004049"/>
    </source>
</evidence>
<dbReference type="Proteomes" id="UP000481153">
    <property type="component" value="Unassembled WGS sequence"/>
</dbReference>
<evidence type="ECO:0000256" key="4">
    <source>
        <dbReference type="ARBA" id="ARBA00023125"/>
    </source>
</evidence>
<protein>
    <recommendedName>
        <fullName evidence="7">RWP-RK domain-containing protein</fullName>
    </recommendedName>
</protein>
<proteinExistence type="predicted"/>
<dbReference type="InterPro" id="IPR003035">
    <property type="entry name" value="RWP-RK_dom"/>
</dbReference>
<keyword evidence="6" id="KW-0539">Nucleus</keyword>
<evidence type="ECO:0000313" key="9">
    <source>
        <dbReference type="Proteomes" id="UP000481153"/>
    </source>
</evidence>
<dbReference type="InterPro" id="IPR044607">
    <property type="entry name" value="RKD-like"/>
</dbReference>
<evidence type="ECO:0000256" key="5">
    <source>
        <dbReference type="ARBA" id="ARBA00023163"/>
    </source>
</evidence>
<dbReference type="EMBL" id="VJMJ01000118">
    <property type="protein sequence ID" value="KAF0734017.1"/>
    <property type="molecule type" value="Genomic_DNA"/>
</dbReference>